<evidence type="ECO:0000313" key="2">
    <source>
        <dbReference type="EMBL" id="PHJ39851.1"/>
    </source>
</evidence>
<dbReference type="AlphaFoldDB" id="A0A2C6L4H5"/>
<name>A0A2C6L4H5_9FIRM</name>
<comment type="caution">
    <text evidence="2">The sequence shown here is derived from an EMBL/GenBank/DDBJ whole genome shotgun (WGS) entry which is preliminary data.</text>
</comment>
<organism evidence="2 3">
    <name type="scientific">Desulforamulus profundi</name>
    <dbReference type="NCBI Taxonomy" id="1383067"/>
    <lineage>
        <taxon>Bacteria</taxon>
        <taxon>Bacillati</taxon>
        <taxon>Bacillota</taxon>
        <taxon>Clostridia</taxon>
        <taxon>Eubacteriales</taxon>
        <taxon>Peptococcaceae</taxon>
        <taxon>Desulforamulus</taxon>
    </lineage>
</organism>
<dbReference type="RefSeq" id="WP_238472712.1">
    <property type="nucleotide sequence ID" value="NZ_AWQQ01000007.1"/>
</dbReference>
<reference evidence="2 3" key="1">
    <citation type="submission" date="2013-09" db="EMBL/GenBank/DDBJ databases">
        <title>Biodegradation of hydrocarbons in the deep terrestrial subsurface : characterization of a microbial consortium composed of two Desulfotomaculum species originating from a deep geological formation.</title>
        <authorList>
            <person name="Aullo T."/>
            <person name="Berlendis S."/>
            <person name="Lascourreges J.-F."/>
            <person name="Dessort D."/>
            <person name="Saint-Laurent S."/>
            <person name="Schraauwers B."/>
            <person name="Mas J."/>
            <person name="Magot M."/>
            <person name="Ranchou-Peyruse A."/>
        </authorList>
    </citation>
    <scope>NUCLEOTIDE SEQUENCE [LARGE SCALE GENOMIC DNA]</scope>
    <source>
        <strain evidence="2 3">Bs107</strain>
    </source>
</reference>
<proteinExistence type="predicted"/>
<evidence type="ECO:0000313" key="3">
    <source>
        <dbReference type="Proteomes" id="UP000222564"/>
    </source>
</evidence>
<keyword evidence="1" id="KW-1133">Transmembrane helix</keyword>
<dbReference type="EMBL" id="AWQQ01000007">
    <property type="protein sequence ID" value="PHJ39851.1"/>
    <property type="molecule type" value="Genomic_DNA"/>
</dbReference>
<gene>
    <name evidence="2" type="ORF">P378_01315</name>
</gene>
<dbReference type="Proteomes" id="UP000222564">
    <property type="component" value="Unassembled WGS sequence"/>
</dbReference>
<keyword evidence="3" id="KW-1185">Reference proteome</keyword>
<accession>A0A2C6L4H5</accession>
<sequence length="64" mass="7541">MSFWRAVICCGIRFLPLAYMAFIWFLSSQPRHSVIDLGFYDSLIKESCIWWNLPSCTGCWSWPC</sequence>
<protein>
    <submittedName>
        <fullName evidence="2">Uncharacterized protein</fullName>
    </submittedName>
</protein>
<feature type="transmembrane region" description="Helical" evidence="1">
    <location>
        <begin position="7"/>
        <end position="26"/>
    </location>
</feature>
<evidence type="ECO:0000256" key="1">
    <source>
        <dbReference type="SAM" id="Phobius"/>
    </source>
</evidence>
<keyword evidence="1" id="KW-0472">Membrane</keyword>
<keyword evidence="1" id="KW-0812">Transmembrane</keyword>